<dbReference type="Proteomes" id="UP000430508">
    <property type="component" value="Chromosome"/>
</dbReference>
<feature type="region of interest" description="Disordered" evidence="1">
    <location>
        <begin position="55"/>
        <end position="76"/>
    </location>
</feature>
<name>A0A857DG50_9FIRM</name>
<dbReference type="RefSeq" id="WP_019226203.1">
    <property type="nucleotide sequence ID" value="NZ_CP046996.1"/>
</dbReference>
<gene>
    <name evidence="2" type="ORF">GQ588_04010</name>
</gene>
<sequence>MNTAINPEFIQKMLEAKRLQKEALETLMPENVRHHLSVIEKEVKDLLLEYLMDGSETSKNTDQPETHSNVHSVTIN</sequence>
<dbReference type="AlphaFoldDB" id="A0A857DG50"/>
<evidence type="ECO:0000313" key="3">
    <source>
        <dbReference type="Proteomes" id="UP000430508"/>
    </source>
</evidence>
<organism evidence="2 3">
    <name type="scientific">Dehalobacter restrictus</name>
    <dbReference type="NCBI Taxonomy" id="55583"/>
    <lineage>
        <taxon>Bacteria</taxon>
        <taxon>Bacillati</taxon>
        <taxon>Bacillota</taxon>
        <taxon>Clostridia</taxon>
        <taxon>Eubacteriales</taxon>
        <taxon>Desulfitobacteriaceae</taxon>
        <taxon>Dehalobacter</taxon>
    </lineage>
</organism>
<evidence type="ECO:0000256" key="1">
    <source>
        <dbReference type="SAM" id="MobiDB-lite"/>
    </source>
</evidence>
<evidence type="ECO:0000313" key="2">
    <source>
        <dbReference type="EMBL" id="QGZ99866.1"/>
    </source>
</evidence>
<reference evidence="2 3" key="1">
    <citation type="submission" date="2019-12" db="EMBL/GenBank/DDBJ databases">
        <title>Sequence classification of anaerobic respiratory reductive dehalogenases: First we see many, then we see few.</title>
        <authorList>
            <person name="Molenda O."/>
            <person name="Puentes Jacome L.A."/>
            <person name="Cao X."/>
            <person name="Nesbo C.L."/>
            <person name="Tang S."/>
            <person name="Morson N."/>
            <person name="Patron J."/>
            <person name="Lomheim L."/>
            <person name="Wishart D.S."/>
            <person name="Edwards E.A."/>
        </authorList>
    </citation>
    <scope>NUCLEOTIDE SEQUENCE [LARGE SCALE GENOMIC DNA]</scope>
    <source>
        <strain evidence="2 3">12DCA</strain>
    </source>
</reference>
<dbReference type="EMBL" id="CP046996">
    <property type="protein sequence ID" value="QGZ99866.1"/>
    <property type="molecule type" value="Genomic_DNA"/>
</dbReference>
<proteinExistence type="predicted"/>
<accession>A0A857DG50</accession>
<protein>
    <submittedName>
        <fullName evidence="2">Uncharacterized protein</fullName>
    </submittedName>
</protein>